<dbReference type="Gene3D" id="1.25.40.790">
    <property type="match status" value="1"/>
</dbReference>
<dbReference type="EMBL" id="JAPFFF010000031">
    <property type="protein sequence ID" value="KAK8844915.1"/>
    <property type="molecule type" value="Genomic_DNA"/>
</dbReference>
<dbReference type="Gene3D" id="1.25.40.840">
    <property type="entry name" value="CCR4-NOT transcription complex subunit 1 TTP binding domain"/>
    <property type="match status" value="1"/>
</dbReference>
<feature type="domain" description="CCR4-Not complex component Not1 C-terminal" evidence="3">
    <location>
        <begin position="1937"/>
        <end position="2042"/>
    </location>
</feature>
<dbReference type="InterPro" id="IPR038535">
    <property type="entry name" value="CNOT1_TTP_bind_sf"/>
</dbReference>
<evidence type="ECO:0000259" key="3">
    <source>
        <dbReference type="Pfam" id="PF04054"/>
    </source>
</evidence>
<feature type="domain" description="CCR4-NOT transcription complex subunit 1 CAF1-binding" evidence="4">
    <location>
        <begin position="903"/>
        <end position="1073"/>
    </location>
</feature>
<evidence type="ECO:0008006" key="7">
    <source>
        <dbReference type="Google" id="ProtNLM"/>
    </source>
</evidence>
<feature type="compositionally biased region" description="Acidic residues" evidence="1">
    <location>
        <begin position="183"/>
        <end position="200"/>
    </location>
</feature>
<dbReference type="InterPro" id="IPR032191">
    <property type="entry name" value="CNOT1_CAF1_bind"/>
</dbReference>
<feature type="region of interest" description="Disordered" evidence="1">
    <location>
        <begin position="212"/>
        <end position="242"/>
    </location>
</feature>
<dbReference type="PANTHER" id="PTHR13162:SF8">
    <property type="entry name" value="CCR4-NOT TRANSCRIPTION COMPLEX SUBUNIT 1"/>
    <property type="match status" value="1"/>
</dbReference>
<evidence type="ECO:0000256" key="1">
    <source>
        <dbReference type="SAM" id="MobiDB-lite"/>
    </source>
</evidence>
<organism evidence="5 6">
    <name type="scientific">Tritrichomonas musculus</name>
    <dbReference type="NCBI Taxonomy" id="1915356"/>
    <lineage>
        <taxon>Eukaryota</taxon>
        <taxon>Metamonada</taxon>
        <taxon>Parabasalia</taxon>
        <taxon>Tritrichomonadida</taxon>
        <taxon>Tritrichomonadidae</taxon>
        <taxon>Tritrichomonas</taxon>
    </lineage>
</organism>
<feature type="compositionally biased region" description="Low complexity" evidence="1">
    <location>
        <begin position="1147"/>
        <end position="1159"/>
    </location>
</feature>
<feature type="compositionally biased region" description="Basic and acidic residues" evidence="1">
    <location>
        <begin position="1547"/>
        <end position="1557"/>
    </location>
</feature>
<dbReference type="InterPro" id="IPR040398">
    <property type="entry name" value="Not1"/>
</dbReference>
<feature type="region of interest" description="Disordered" evidence="1">
    <location>
        <begin position="1147"/>
        <end position="1174"/>
    </location>
</feature>
<evidence type="ECO:0000259" key="4">
    <source>
        <dbReference type="Pfam" id="PF16415"/>
    </source>
</evidence>
<dbReference type="PANTHER" id="PTHR13162">
    <property type="entry name" value="CCR4-NOT TRANSCRIPTION COMPLEX"/>
    <property type="match status" value="1"/>
</dbReference>
<dbReference type="Proteomes" id="UP001470230">
    <property type="component" value="Unassembled WGS sequence"/>
</dbReference>
<feature type="domain" description="CCR4-Not complex component Not1 C-terminal" evidence="3">
    <location>
        <begin position="2158"/>
        <end position="2268"/>
    </location>
</feature>
<evidence type="ECO:0000313" key="6">
    <source>
        <dbReference type="Proteomes" id="UP001470230"/>
    </source>
</evidence>
<proteinExistence type="predicted"/>
<feature type="region of interest" description="Disordered" evidence="1">
    <location>
        <begin position="1528"/>
        <end position="1557"/>
    </location>
</feature>
<evidence type="ECO:0000256" key="2">
    <source>
        <dbReference type="SAM" id="Phobius"/>
    </source>
</evidence>
<evidence type="ECO:0000313" key="5">
    <source>
        <dbReference type="EMBL" id="KAK8844915.1"/>
    </source>
</evidence>
<comment type="caution">
    <text evidence="5">The sequence shown here is derived from an EMBL/GenBank/DDBJ whole genome shotgun (WGS) entry which is preliminary data.</text>
</comment>
<feature type="transmembrane region" description="Helical" evidence="2">
    <location>
        <begin position="41"/>
        <end position="61"/>
    </location>
</feature>
<feature type="region of interest" description="Disordered" evidence="1">
    <location>
        <begin position="1874"/>
        <end position="1917"/>
    </location>
</feature>
<gene>
    <name evidence="5" type="ORF">M9Y10_021088</name>
</gene>
<feature type="compositionally biased region" description="Polar residues" evidence="1">
    <location>
        <begin position="1530"/>
        <end position="1546"/>
    </location>
</feature>
<feature type="region of interest" description="Disordered" evidence="1">
    <location>
        <begin position="179"/>
        <end position="200"/>
    </location>
</feature>
<feature type="compositionally biased region" description="Basic and acidic residues" evidence="1">
    <location>
        <begin position="223"/>
        <end position="242"/>
    </location>
</feature>
<name>A0ABR2HCX9_9EUKA</name>
<sequence length="2314" mass="266493">MTLYEGIQNSLFYNEIIDRQFYVLLTYELQRKKMYKIAQRVIILISNFGVQYLFSLLTYGFDIICGDIQAGVKIKDVRKIMGITIVQFQNDNGFTTVVLKFFDSLHDFPRRTLVYLPYYISFPLTLIATQSKHSLSAKRFFLSEIMPELDKHSEVRIPFTFQWMFRAIGIPLETLPTTLFDPIDPESDKEETDSNDQDNSDFDIEIINDLEDKNAQQQNINENKTDQPNENEEKEKQDTLQNDKIKNKKKITFFTGKSNSIQTTESLSNKQTDLKSPKTNTEVLNNSFDQIENDQNDISFSKPSQFSTTSKIKIVSLHSVFEEYNSDNINVLTPSFLDTFFGSFSSTISLGSFIVTILHEDFTFLDKFDDNFDLFTKFVKNKNFDEIVYEFDIPELATIRNERSLPFIYHFLFYFSKSEKKLDMTPLLSDKWKNKDSQFTLISFVPQINDIDLFFMDSKLSNSNYWSSESFVYCIVKYSNEIKRTFSIFTKSKIENKAGVALLSLFRIKSKITDRFDVICDSLIAPFFEMIELVDSNDSKSLISSFVDSKSADYMFLNLLDDLWTEDAEMMVNICLKFSSQSFQLIFTATPKKYQHYLYESKSVKFSTECAIYSSSNRMIRFKDFLNKRIVDFEDIAQNMTYNLELISDDVLNEFFEFSLIHFGDISRQCRKMIYSFYNQVKKVRKNCREFNFTYSIKHATDFLKFEASRRFESFMNSEITAKSLADIIEKQKTTNTNLYEYMVAVLVTELKFIESHNDQENQKIISILIELIKREIIDLNQTNNIFSIITSFLSANSPMYNFSISFIEKSIQFLGDHTFFASQLLLNDNFKKNSPSLYSKIDSTVKTFTFQNFSDFVPEIELHPSIKKFANVAVPPQKKIKSLQPSFLNLSLIPKSFEKYIEFSDWIATILVKKYLECPTILNTLIDVVLSSAGQFDTQLVQCCIYRFFSIMNEKDFDKGNTNGYLLRRNACLLGQLIGLLTLANNNPKNLRFLKIRYLLSYALSNGKLYGVVGFISSLLMQSSSLFFPPNPFTSSILGFLASVSIIQNLKSHIKNQIETLFSFFNVTIDDFILSESDNLLPDKTKDNFDFNSDLFNLSLLFSENQMERIITFDQNFYFCFISHCLILPKLKVILPSIPAPIAATATNTPPNNKSSSQSKKRRNSSSNYSSSFSLFSNSSSYAIKEFNFQDRIRIIWDIFSLIRQFSKKLSKIIVSTVSSIVLKDLTLINDKQSILTTSKQAARKLSSSLVSQISFFDYQFIFTNYLTNISLYPDSNLNANSKLTVQQKILNELKRKVIEENSFWIHQFLSEVTYAISLSRIKEIINKTKVGNEKNLYLTNLMKYVIPNQILQLNVPPPQLSSFNFSINDKKNCEDDSKSEISEDKNLFVFDFSKNDEEDVKGDRLLDHLDQNLFDYLCLIDQACTIEVMKGHRSFKELPQNSSIHQLILEMPKIESRKSALQTFFVFLDANSFLLLLEVLVFLIRQIFGSDERKIGKNKINGHDSFDDDESFASETLDDLDQEEKITMTPNRNMPQKKLNINSEDSQKEKEESNDNEKLQTFACLLMRKFILPPLAIQELISLNILTSSLVDSLFASILDSNDCSYIYERQVEMIVSYLSFYIVENPHFKAQDFIQSFTICSFLPLFHENENCEKQYFSQKIHQNPNMIQFKFNRNILNNNYNNYNSYSINFNLMKKVMKMRKVYFEFSTSQINQFVRKIDLYDNIEYTSLFTKWKNAIRTTNEFQLVSITKSCSRMPQDFFFNVFEKESIDDILKFLRCIDKICEIKSIQKNIYMALITIISNKKKELYNKIFLIIKSLQKFQSLSNSSLPFLLHQLRPLKFGDFTFLWISLISEPRFIVSNLQNEASITTNNTSNSDAISPNDSSSSVQSVSNDNETVSENRNQTNSNTNNNEDDISIGYAPLFIDFAASVGYLVGSHDPNVFQIVYKAFLRLSLILSHDFPDFIASIAITSVALLPPGFIQLRNILLSVAPRSVLATSPLTPDIKIDHLSDVHQAAFNMMPLSLPTEVHTRLQNVIEKFESIKNITNNNISTFPTFSQSTYNNYNINNSSGWNSIYDHAFQAMGPSNKSDNSSNGHLNEAKLDIDFIIDSIEEHPPILPVIVEETFNITISIDTIASVSPSSGAVLQKTPFLSTGAVRFFVTMILNIEDDLIVRLIDCFVDQLRFRCRNTHFFSKLLIELFKMNIQTETSASVSEIIAVSILQRCALQPPHPWGLSVTVIELMSNKDIGFWEFPFTKSASSFASSVTPSASGTVPAAPQTTTTSGSNDKVSMFLKSIYYLFCNSNNNNL</sequence>
<dbReference type="Pfam" id="PF04054">
    <property type="entry name" value="Not1"/>
    <property type="match status" value="2"/>
</dbReference>
<dbReference type="InterPro" id="IPR007196">
    <property type="entry name" value="CCR4-Not_Not1_C"/>
</dbReference>
<reference evidence="5 6" key="1">
    <citation type="submission" date="2024-04" db="EMBL/GenBank/DDBJ databases">
        <title>Tritrichomonas musculus Genome.</title>
        <authorList>
            <person name="Alves-Ferreira E."/>
            <person name="Grigg M."/>
            <person name="Lorenzi H."/>
            <person name="Galac M."/>
        </authorList>
    </citation>
    <scope>NUCLEOTIDE SEQUENCE [LARGE SCALE GENOMIC DNA]</scope>
    <source>
        <strain evidence="5 6">EAF2021</strain>
    </source>
</reference>
<protein>
    <recommendedName>
        <fullName evidence="7">HECT domain-containing protein</fullName>
    </recommendedName>
</protein>
<keyword evidence="2" id="KW-0472">Membrane</keyword>
<dbReference type="Gene3D" id="1.25.40.800">
    <property type="match status" value="1"/>
</dbReference>
<dbReference type="Pfam" id="PF16415">
    <property type="entry name" value="CNOT1_CAF1_bind"/>
    <property type="match status" value="1"/>
</dbReference>
<keyword evidence="2" id="KW-0812">Transmembrane</keyword>
<keyword evidence="2" id="KW-1133">Transmembrane helix</keyword>
<feature type="compositionally biased region" description="Low complexity" evidence="1">
    <location>
        <begin position="1878"/>
        <end position="1915"/>
    </location>
</feature>
<accession>A0ABR2HCX9</accession>
<dbReference type="Gene3D" id="1.25.40.180">
    <property type="match status" value="1"/>
</dbReference>
<keyword evidence="6" id="KW-1185">Reference proteome</keyword>